<sequence length="76" mass="8560">MTTAAFIASSSSFQMFFDSANSFCNPCAKMKTLLFPSYQLQISFHLAAMLAERAEKTAALPSFWLRQEIGSVLMYY</sequence>
<organism evidence="1 2">
    <name type="scientific">Brevibacillus panacihumi</name>
    <dbReference type="NCBI Taxonomy" id="497735"/>
    <lineage>
        <taxon>Bacteria</taxon>
        <taxon>Bacillati</taxon>
        <taxon>Bacillota</taxon>
        <taxon>Bacilli</taxon>
        <taxon>Bacillales</taxon>
        <taxon>Paenibacillaceae</taxon>
        <taxon>Brevibacillus</taxon>
    </lineage>
</organism>
<evidence type="ECO:0000313" key="2">
    <source>
        <dbReference type="Proteomes" id="UP000281915"/>
    </source>
</evidence>
<dbReference type="AlphaFoldDB" id="A0A3M8DEP3"/>
<accession>A0A3M8DEP3</accession>
<protein>
    <submittedName>
        <fullName evidence="1">Uncharacterized protein</fullName>
    </submittedName>
</protein>
<dbReference type="Proteomes" id="UP000281915">
    <property type="component" value="Unassembled WGS sequence"/>
</dbReference>
<comment type="caution">
    <text evidence="1">The sequence shown here is derived from an EMBL/GenBank/DDBJ whole genome shotgun (WGS) entry which is preliminary data.</text>
</comment>
<gene>
    <name evidence="1" type="ORF">EDM58_02735</name>
</gene>
<reference evidence="1 2" key="1">
    <citation type="submission" date="2018-10" db="EMBL/GenBank/DDBJ databases">
        <title>Phylogenomics of Brevibacillus.</title>
        <authorList>
            <person name="Dunlap C."/>
        </authorList>
    </citation>
    <scope>NUCLEOTIDE SEQUENCE [LARGE SCALE GENOMIC DNA]</scope>
    <source>
        <strain evidence="1 2">JCM 15085</strain>
    </source>
</reference>
<name>A0A3M8DEP3_9BACL</name>
<dbReference type="EMBL" id="RHHT01000002">
    <property type="protein sequence ID" value="RNB86468.1"/>
    <property type="molecule type" value="Genomic_DNA"/>
</dbReference>
<evidence type="ECO:0000313" key="1">
    <source>
        <dbReference type="EMBL" id="RNB86468.1"/>
    </source>
</evidence>
<proteinExistence type="predicted"/>